<organism evidence="4">
    <name type="scientific">candidate division WOR-3 bacterium</name>
    <dbReference type="NCBI Taxonomy" id="2052148"/>
    <lineage>
        <taxon>Bacteria</taxon>
        <taxon>Bacteria division WOR-3</taxon>
    </lineage>
</organism>
<evidence type="ECO:0000256" key="1">
    <source>
        <dbReference type="ARBA" id="ARBA00022553"/>
    </source>
</evidence>
<evidence type="ECO:0000259" key="3">
    <source>
        <dbReference type="PROSITE" id="PS50110"/>
    </source>
</evidence>
<dbReference type="SUPFAM" id="SSF52172">
    <property type="entry name" value="CheY-like"/>
    <property type="match status" value="1"/>
</dbReference>
<dbReference type="InterPro" id="IPR001789">
    <property type="entry name" value="Sig_transdc_resp-reg_receiver"/>
</dbReference>
<feature type="domain" description="Response regulatory" evidence="3">
    <location>
        <begin position="3"/>
        <end position="122"/>
    </location>
</feature>
<evidence type="ECO:0000313" key="4">
    <source>
        <dbReference type="EMBL" id="HHS52353.1"/>
    </source>
</evidence>
<dbReference type="InterPro" id="IPR050595">
    <property type="entry name" value="Bact_response_regulator"/>
</dbReference>
<protein>
    <submittedName>
        <fullName evidence="4">Response regulator</fullName>
    </submittedName>
</protein>
<dbReference type="Gene3D" id="3.40.50.2300">
    <property type="match status" value="1"/>
</dbReference>
<dbReference type="GO" id="GO:0000160">
    <property type="term" value="P:phosphorelay signal transduction system"/>
    <property type="evidence" value="ECO:0007669"/>
    <property type="project" value="InterPro"/>
</dbReference>
<dbReference type="AlphaFoldDB" id="A0A7C6A9S6"/>
<dbReference type="Pfam" id="PF00072">
    <property type="entry name" value="Response_reg"/>
    <property type="match status" value="1"/>
</dbReference>
<comment type="caution">
    <text evidence="4">The sequence shown here is derived from an EMBL/GenBank/DDBJ whole genome shotgun (WGS) entry which is preliminary data.</text>
</comment>
<dbReference type="EMBL" id="DTLI01000140">
    <property type="protein sequence ID" value="HHS52353.1"/>
    <property type="molecule type" value="Genomic_DNA"/>
</dbReference>
<dbReference type="InterPro" id="IPR011006">
    <property type="entry name" value="CheY-like_superfamily"/>
</dbReference>
<reference evidence="4" key="1">
    <citation type="journal article" date="2020" name="mSystems">
        <title>Genome- and Community-Level Interaction Insights into Carbon Utilization and Element Cycling Functions of Hydrothermarchaeota in Hydrothermal Sediment.</title>
        <authorList>
            <person name="Zhou Z."/>
            <person name="Liu Y."/>
            <person name="Xu W."/>
            <person name="Pan J."/>
            <person name="Luo Z.H."/>
            <person name="Li M."/>
        </authorList>
    </citation>
    <scope>NUCLEOTIDE SEQUENCE [LARGE SCALE GENOMIC DNA]</scope>
    <source>
        <strain evidence="4">SpSt-876</strain>
    </source>
</reference>
<feature type="modified residue" description="4-aspartylphosphate" evidence="2">
    <location>
        <position position="53"/>
    </location>
</feature>
<evidence type="ECO:0000256" key="2">
    <source>
        <dbReference type="PROSITE-ProRule" id="PRU00169"/>
    </source>
</evidence>
<dbReference type="PANTHER" id="PTHR44591">
    <property type="entry name" value="STRESS RESPONSE REGULATOR PROTEIN 1"/>
    <property type="match status" value="1"/>
</dbReference>
<sequence length="128" mass="14236">MKHILLVEDEPDVALVTKTRLEQAGFRVSVACDGLEAIQLAEGYPRPDLILLDLKLPKMDGYHVCKHLKSSLATKQIPVVLFSGSSSYMLALERKCLEVGADDFIRKPFETKTLLGKISVHISGERNE</sequence>
<proteinExistence type="predicted"/>
<accession>A0A7C6A9S6</accession>
<dbReference type="PROSITE" id="PS50110">
    <property type="entry name" value="RESPONSE_REGULATORY"/>
    <property type="match status" value="1"/>
</dbReference>
<dbReference type="PANTHER" id="PTHR44591:SF3">
    <property type="entry name" value="RESPONSE REGULATORY DOMAIN-CONTAINING PROTEIN"/>
    <property type="match status" value="1"/>
</dbReference>
<dbReference type="SMART" id="SM00448">
    <property type="entry name" value="REC"/>
    <property type="match status" value="1"/>
</dbReference>
<name>A0A7C6A9S6_UNCW3</name>
<keyword evidence="1 2" id="KW-0597">Phosphoprotein</keyword>
<gene>
    <name evidence="4" type="ORF">ENW73_05745</name>
</gene>